<dbReference type="Pfam" id="PF13464">
    <property type="entry name" value="RodZ_C"/>
    <property type="match status" value="1"/>
</dbReference>
<evidence type="ECO:0000256" key="1">
    <source>
        <dbReference type="SAM" id="MobiDB-lite"/>
    </source>
</evidence>
<dbReference type="InterPro" id="IPR010982">
    <property type="entry name" value="Lambda_DNA-bd_dom_sf"/>
</dbReference>
<organism evidence="4 5">
    <name type="scientific">Lawsonia intracellularis (strain PHE/MN1-00)</name>
    <dbReference type="NCBI Taxonomy" id="363253"/>
    <lineage>
        <taxon>Bacteria</taxon>
        <taxon>Pseudomonadati</taxon>
        <taxon>Thermodesulfobacteriota</taxon>
        <taxon>Desulfovibrionia</taxon>
        <taxon>Desulfovibrionales</taxon>
        <taxon>Desulfovibrionaceae</taxon>
        <taxon>Lawsonia</taxon>
    </lineage>
</organism>
<keyword evidence="2" id="KW-0472">Membrane</keyword>
<protein>
    <submittedName>
        <fullName evidence="4">Uncharacterized protein conserved in bacteria</fullName>
    </submittedName>
</protein>
<gene>
    <name evidence="4" type="ordered locus">LI0302</name>
</gene>
<dbReference type="Proteomes" id="UP000002430">
    <property type="component" value="Chromosome"/>
</dbReference>
<dbReference type="InterPro" id="IPR025194">
    <property type="entry name" value="RodZ-like_C"/>
</dbReference>
<feature type="domain" description="Cytoskeleton protein RodZ-like C-terminal" evidence="3">
    <location>
        <begin position="264"/>
        <end position="332"/>
    </location>
</feature>
<feature type="region of interest" description="Disordered" evidence="1">
    <location>
        <begin position="213"/>
        <end position="245"/>
    </location>
</feature>
<dbReference type="AlphaFoldDB" id="Q1MRL8"/>
<evidence type="ECO:0000259" key="3">
    <source>
        <dbReference type="Pfam" id="PF13464"/>
    </source>
</evidence>
<evidence type="ECO:0000313" key="5">
    <source>
        <dbReference type="Proteomes" id="UP000002430"/>
    </source>
</evidence>
<keyword evidence="2" id="KW-1133">Transmembrane helix</keyword>
<dbReference type="GO" id="GO:0003677">
    <property type="term" value="F:DNA binding"/>
    <property type="evidence" value="ECO:0007669"/>
    <property type="project" value="InterPro"/>
</dbReference>
<feature type="compositionally biased region" description="Basic and acidic residues" evidence="1">
    <location>
        <begin position="235"/>
        <end position="245"/>
    </location>
</feature>
<reference evidence="4 5" key="1">
    <citation type="submission" date="2005-11" db="EMBL/GenBank/DDBJ databases">
        <title>The complete genome sequence of Lawsonia intracellularis: the causative agent of proliferative enteropathy.</title>
        <authorList>
            <person name="Kaur K."/>
            <person name="Zhang Q."/>
            <person name="Beckler D."/>
            <person name="Munir S."/>
            <person name="Li L."/>
            <person name="Kinsley K."/>
            <person name="Herron L."/>
            <person name="Peterson A."/>
            <person name="May B."/>
            <person name="Singh S."/>
            <person name="Gebhart C."/>
            <person name="Kapur V."/>
        </authorList>
    </citation>
    <scope>NUCLEOTIDE SEQUENCE [LARGE SCALE GENOMIC DNA]</scope>
    <source>
        <strain evidence="4 5">PHE/MN1-00</strain>
    </source>
</reference>
<dbReference type="PANTHER" id="PTHR34475:SF1">
    <property type="entry name" value="CYTOSKELETON PROTEIN RODZ"/>
    <property type="match status" value="1"/>
</dbReference>
<dbReference type="eggNOG" id="COG1426">
    <property type="taxonomic scope" value="Bacteria"/>
</dbReference>
<sequence>MENHIDNSQEVHSALKEIGSLLYQERVKKGYRLEDISIYLKISIHTLQAIEEGTIDSLPHLVYTKGFIRSYAQFLDIPEYELTSIFYRIEHTEKTNDEGEDYPFKKKKFFSPYVWGSILTFLCILAGSWLFYSSDITFSSFDVIAQMTDSGKKEVLPNQKKEENQSEGSLSLPQQQSQENIKSNSSVVVTKIPENFQDHIVIKKELELSSKEDSSSQLSAQLDEKSFSQSTDMTNKSDKSDVSDKSVVEPVHMNKPGKKNIVVLKGLEDCWVHSTADKTETRQFYVQQGQLVALSFSKSLVLKLGNAGGIELKYNGEKLPPVGRSGQVKTITLPLVSQN</sequence>
<feature type="compositionally biased region" description="Polar residues" evidence="1">
    <location>
        <begin position="166"/>
        <end position="184"/>
    </location>
</feature>
<dbReference type="EMBL" id="AM180252">
    <property type="protein sequence ID" value="CAJ54358.1"/>
    <property type="molecule type" value="Genomic_DNA"/>
</dbReference>
<feature type="compositionally biased region" description="Basic and acidic residues" evidence="1">
    <location>
        <begin position="152"/>
        <end position="164"/>
    </location>
</feature>
<evidence type="ECO:0000313" key="4">
    <source>
        <dbReference type="EMBL" id="CAJ54358.1"/>
    </source>
</evidence>
<dbReference type="RefSeq" id="WP_011526387.1">
    <property type="nucleotide sequence ID" value="NC_008011.1"/>
</dbReference>
<name>Q1MRL8_LAWIP</name>
<dbReference type="PANTHER" id="PTHR34475">
    <property type="match status" value="1"/>
</dbReference>
<dbReference type="STRING" id="363253.LI0302"/>
<dbReference type="Gene3D" id="1.10.260.40">
    <property type="entry name" value="lambda repressor-like DNA-binding domains"/>
    <property type="match status" value="1"/>
</dbReference>
<keyword evidence="5" id="KW-1185">Reference proteome</keyword>
<keyword evidence="2" id="KW-0812">Transmembrane</keyword>
<dbReference type="InterPro" id="IPR050400">
    <property type="entry name" value="Bact_Cytoskel_RodZ"/>
</dbReference>
<accession>Q1MRL8</accession>
<feature type="transmembrane region" description="Helical" evidence="2">
    <location>
        <begin position="113"/>
        <end position="132"/>
    </location>
</feature>
<feature type="region of interest" description="Disordered" evidence="1">
    <location>
        <begin position="152"/>
        <end position="184"/>
    </location>
</feature>
<evidence type="ECO:0000256" key="2">
    <source>
        <dbReference type="SAM" id="Phobius"/>
    </source>
</evidence>
<dbReference type="KEGG" id="lip:LI0302"/>
<dbReference type="HOGENOM" id="CLU_047530_1_3_7"/>
<dbReference type="OrthoDB" id="9797543at2"/>
<dbReference type="Pfam" id="PF13413">
    <property type="entry name" value="HTH_25"/>
    <property type="match status" value="1"/>
</dbReference>
<proteinExistence type="predicted"/>